<gene>
    <name evidence="1" type="ORF">SVUK_LOCUS11686</name>
</gene>
<accession>A0A3P7LC41</accession>
<dbReference type="AlphaFoldDB" id="A0A3P7LC41"/>
<keyword evidence="2" id="KW-1185">Reference proteome</keyword>
<dbReference type="Proteomes" id="UP000270094">
    <property type="component" value="Unassembled WGS sequence"/>
</dbReference>
<organism evidence="1 2">
    <name type="scientific">Strongylus vulgaris</name>
    <name type="common">Blood worm</name>
    <dbReference type="NCBI Taxonomy" id="40348"/>
    <lineage>
        <taxon>Eukaryota</taxon>
        <taxon>Metazoa</taxon>
        <taxon>Ecdysozoa</taxon>
        <taxon>Nematoda</taxon>
        <taxon>Chromadorea</taxon>
        <taxon>Rhabditida</taxon>
        <taxon>Rhabditina</taxon>
        <taxon>Rhabditomorpha</taxon>
        <taxon>Strongyloidea</taxon>
        <taxon>Strongylidae</taxon>
        <taxon>Strongylus</taxon>
    </lineage>
</organism>
<evidence type="ECO:0000313" key="2">
    <source>
        <dbReference type="Proteomes" id="UP000270094"/>
    </source>
</evidence>
<proteinExistence type="predicted"/>
<sequence>MVRSWSRGCLYGWVAARTPAERIRGCIPSVGITRFDTGVKSGRDWYKSSCGRFLLPGRRVPSSFSNVVSGARFPCKAVLQWYWQPVARDVMQLDPASVLFSFVAILGGFRNSFQVPCAKH</sequence>
<dbReference type="EMBL" id="UYYB01097499">
    <property type="protein sequence ID" value="VDM76688.1"/>
    <property type="molecule type" value="Genomic_DNA"/>
</dbReference>
<protein>
    <submittedName>
        <fullName evidence="1">Uncharacterized protein</fullName>
    </submittedName>
</protein>
<reference evidence="1 2" key="1">
    <citation type="submission" date="2018-11" db="EMBL/GenBank/DDBJ databases">
        <authorList>
            <consortium name="Pathogen Informatics"/>
        </authorList>
    </citation>
    <scope>NUCLEOTIDE SEQUENCE [LARGE SCALE GENOMIC DNA]</scope>
</reference>
<evidence type="ECO:0000313" key="1">
    <source>
        <dbReference type="EMBL" id="VDM76688.1"/>
    </source>
</evidence>
<name>A0A3P7LC41_STRVU</name>